<organism evidence="4 5">
    <name type="scientific">Nannochloropsis salina CCMP1776</name>
    <dbReference type="NCBI Taxonomy" id="1027361"/>
    <lineage>
        <taxon>Eukaryota</taxon>
        <taxon>Sar</taxon>
        <taxon>Stramenopiles</taxon>
        <taxon>Ochrophyta</taxon>
        <taxon>Eustigmatophyceae</taxon>
        <taxon>Eustigmatales</taxon>
        <taxon>Monodopsidaceae</taxon>
        <taxon>Microchloropsis</taxon>
        <taxon>Microchloropsis salina</taxon>
    </lineage>
</organism>
<dbReference type="AlphaFoldDB" id="A0A4D9CUS6"/>
<dbReference type="Gene3D" id="3.30.810.10">
    <property type="entry name" value="2-Layer Sandwich"/>
    <property type="match status" value="1"/>
</dbReference>
<feature type="compositionally biased region" description="Basic and acidic residues" evidence="2">
    <location>
        <begin position="315"/>
        <end position="327"/>
    </location>
</feature>
<dbReference type="Pfam" id="PF01504">
    <property type="entry name" value="PIP5K"/>
    <property type="match status" value="1"/>
</dbReference>
<dbReference type="EMBL" id="SDOX01000075">
    <property type="protein sequence ID" value="TFJ83051.1"/>
    <property type="molecule type" value="Genomic_DNA"/>
</dbReference>
<proteinExistence type="predicted"/>
<dbReference type="SUPFAM" id="SSF56104">
    <property type="entry name" value="SAICAR synthase-like"/>
    <property type="match status" value="2"/>
</dbReference>
<feature type="region of interest" description="Disordered" evidence="2">
    <location>
        <begin position="17"/>
        <end position="93"/>
    </location>
</feature>
<dbReference type="InterPro" id="IPR027483">
    <property type="entry name" value="PInositol-4-P-4/5-kinase_C_sf"/>
</dbReference>
<dbReference type="GO" id="GO:0005524">
    <property type="term" value="F:ATP binding"/>
    <property type="evidence" value="ECO:0007669"/>
    <property type="project" value="UniProtKB-UniRule"/>
</dbReference>
<evidence type="ECO:0000313" key="5">
    <source>
        <dbReference type="Proteomes" id="UP000355283"/>
    </source>
</evidence>
<dbReference type="GO" id="GO:0046488">
    <property type="term" value="P:phosphatidylinositol metabolic process"/>
    <property type="evidence" value="ECO:0007669"/>
    <property type="project" value="UniProtKB-UniRule"/>
</dbReference>
<feature type="region of interest" description="Disordered" evidence="2">
    <location>
        <begin position="619"/>
        <end position="678"/>
    </location>
</feature>
<name>A0A4D9CUS6_9STRA</name>
<feature type="compositionally biased region" description="Acidic residues" evidence="2">
    <location>
        <begin position="330"/>
        <end position="342"/>
    </location>
</feature>
<dbReference type="Gene3D" id="3.30.800.10">
    <property type="entry name" value="Phosphatidylinositol Phosphate Kinase II Beta"/>
    <property type="match status" value="1"/>
</dbReference>
<dbReference type="OrthoDB" id="158357at2759"/>
<comment type="caution">
    <text evidence="4">The sequence shown here is derived from an EMBL/GenBank/DDBJ whole genome shotgun (WGS) entry which is preliminary data.</text>
</comment>
<dbReference type="InterPro" id="IPR027484">
    <property type="entry name" value="PInositol-4-P-5-kinase_N"/>
</dbReference>
<feature type="compositionally biased region" description="Basic and acidic residues" evidence="2">
    <location>
        <begin position="488"/>
        <end position="513"/>
    </location>
</feature>
<evidence type="ECO:0000256" key="1">
    <source>
        <dbReference type="PROSITE-ProRule" id="PRU00781"/>
    </source>
</evidence>
<accession>A0A4D9CUS6</accession>
<dbReference type="PANTHER" id="PTHR45748">
    <property type="entry name" value="1-PHOSPHATIDYLINOSITOL 3-PHOSPHATE 5-KINASE-RELATED"/>
    <property type="match status" value="1"/>
</dbReference>
<feature type="compositionally biased region" description="Basic and acidic residues" evidence="2">
    <location>
        <begin position="23"/>
        <end position="45"/>
    </location>
</feature>
<feature type="compositionally biased region" description="Pro residues" evidence="2">
    <location>
        <begin position="154"/>
        <end position="166"/>
    </location>
</feature>
<feature type="region of interest" description="Disordered" evidence="2">
    <location>
        <begin position="414"/>
        <end position="537"/>
    </location>
</feature>
<keyword evidence="1" id="KW-0067">ATP-binding</keyword>
<dbReference type="PROSITE" id="PS51455">
    <property type="entry name" value="PIPK"/>
    <property type="match status" value="1"/>
</dbReference>
<evidence type="ECO:0000259" key="3">
    <source>
        <dbReference type="PROSITE" id="PS51455"/>
    </source>
</evidence>
<feature type="non-terminal residue" evidence="4">
    <location>
        <position position="1"/>
    </location>
</feature>
<keyword evidence="5" id="KW-1185">Reference proteome</keyword>
<reference evidence="4 5" key="1">
    <citation type="submission" date="2019-01" db="EMBL/GenBank/DDBJ databases">
        <title>Nuclear Genome Assembly of the Microalgal Biofuel strain Nannochloropsis salina CCMP1776.</title>
        <authorList>
            <person name="Hovde B."/>
        </authorList>
    </citation>
    <scope>NUCLEOTIDE SEQUENCE [LARGE SCALE GENOMIC DNA]</scope>
    <source>
        <strain evidence="4 5">CCMP1776</strain>
    </source>
</reference>
<protein>
    <recommendedName>
        <fullName evidence="3">PIPK domain-containing protein</fullName>
    </recommendedName>
</protein>
<feature type="compositionally biased region" description="Basic and acidic residues" evidence="2">
    <location>
        <begin position="624"/>
        <end position="637"/>
    </location>
</feature>
<dbReference type="SMART" id="SM00330">
    <property type="entry name" value="PIPKc"/>
    <property type="match status" value="1"/>
</dbReference>
<gene>
    <name evidence="4" type="ORF">NSK_005639</name>
</gene>
<feature type="compositionally biased region" description="Acidic residues" evidence="2">
    <location>
        <begin position="638"/>
        <end position="656"/>
    </location>
</feature>
<feature type="region of interest" description="Disordered" evidence="2">
    <location>
        <begin position="148"/>
        <end position="194"/>
    </location>
</feature>
<sequence length="860" mass="93611">FNDHQLRPLLPRLLDALPGIQSHRKEQGGREGGREGGKEEGREGGGLHALSYPASPVSSLPPFLPSPRLPRPVTSEVEGGREGGRGGLAEEEETMERLMRHPEKSHIKVKFQDIDPHGEVLVKFTVNIYWAMQFQALRTAFFRQGRVELDDESPPPSPPPSVPPSPVSSSAVFSKEQSGGWEGGGEERREGPVEEEAAFIRSLASLRGNSTPPEETSGLTFFHHRRVGRSPSLPPSLPPFLPSSLPPSLPSLSLPSSLFLVPHAVLQHYVLKQINDKELAMFLEAAPAYFDYVSRDEVQHTSRAVARHLSSLLEEASRKNKEGRGSEGEGGGEEGKEDEGEEGSSSSTLPLPSKRRCASMSAEELALYPAQCQRQLYLQAMAWNERVILAGKGLTALKAQAAMLVASTGGGSTPWWRGRGRGRKWGGEGEGEEEELQEQLGKGGKKAEGEALSQPLTLETKSETGRVAPVGFGASPGFPAGVAGESTEDGKGIQDACKDSEKAQGKDSKDVVKDSLLMPPPAVKPRGGSGSGGLDASLLGAIQSHSTAPSSHATTNSLSKNLLTQALNRLLGGKEHNEGSPYAVDVEDALAWVVMPNILYQRHIHRVYDLKGSTRSRYINLNPEEQREHEAQARETKEEEEEEEEEEREEEEEEEGEGGRNPSPSVPGDIASPPSLPPSPLPLAALPILLHQPLPVVSRQVSHASIMSSVAPSGREKEEGGKGASASKPHPRQQQRIISRTLLDENLSEFTKGKPVPLYILDQAYFMRAMINDISFLSYIKIIDYSILIGVDEEQKALVVGIIDYMRQYDIIKKMERMGKSVGMIAGQAEPTVIQPQPYRARFLGAMEKYFAGIPDKWTP</sequence>
<evidence type="ECO:0000313" key="4">
    <source>
        <dbReference type="EMBL" id="TFJ83051.1"/>
    </source>
</evidence>
<feature type="region of interest" description="Disordered" evidence="2">
    <location>
        <begin position="707"/>
        <end position="736"/>
    </location>
</feature>
<dbReference type="Proteomes" id="UP000355283">
    <property type="component" value="Unassembled WGS sequence"/>
</dbReference>
<keyword evidence="1" id="KW-0547">Nucleotide-binding</keyword>
<keyword evidence="1" id="KW-0418">Kinase</keyword>
<feature type="domain" description="PIPK" evidence="3">
    <location>
        <begin position="522"/>
        <end position="851"/>
    </location>
</feature>
<dbReference type="GO" id="GO:0052742">
    <property type="term" value="F:phosphatidylinositol kinase activity"/>
    <property type="evidence" value="ECO:0007669"/>
    <property type="project" value="InterPro"/>
</dbReference>
<dbReference type="InterPro" id="IPR002498">
    <property type="entry name" value="PInositol-4-P-4/5-kinase_core"/>
</dbReference>
<evidence type="ECO:0000256" key="2">
    <source>
        <dbReference type="SAM" id="MobiDB-lite"/>
    </source>
</evidence>
<keyword evidence="1" id="KW-0808">Transferase</keyword>
<feature type="region of interest" description="Disordered" evidence="2">
    <location>
        <begin position="315"/>
        <end position="355"/>
    </location>
</feature>